<feature type="non-terminal residue" evidence="2">
    <location>
        <position position="1"/>
    </location>
</feature>
<feature type="non-terminal residue" evidence="2">
    <location>
        <position position="333"/>
    </location>
</feature>
<comment type="caution">
    <text evidence="2">The sequence shown here is derived from an EMBL/GenBank/DDBJ whole genome shotgun (WGS) entry which is preliminary data.</text>
</comment>
<evidence type="ECO:0000313" key="3">
    <source>
        <dbReference type="Proteomes" id="UP001529510"/>
    </source>
</evidence>
<name>A0ABD0NZD6_CIRMR</name>
<organism evidence="2 3">
    <name type="scientific">Cirrhinus mrigala</name>
    <name type="common">Mrigala</name>
    <dbReference type="NCBI Taxonomy" id="683832"/>
    <lineage>
        <taxon>Eukaryota</taxon>
        <taxon>Metazoa</taxon>
        <taxon>Chordata</taxon>
        <taxon>Craniata</taxon>
        <taxon>Vertebrata</taxon>
        <taxon>Euteleostomi</taxon>
        <taxon>Actinopterygii</taxon>
        <taxon>Neopterygii</taxon>
        <taxon>Teleostei</taxon>
        <taxon>Ostariophysi</taxon>
        <taxon>Cypriniformes</taxon>
        <taxon>Cyprinidae</taxon>
        <taxon>Labeoninae</taxon>
        <taxon>Labeonini</taxon>
        <taxon>Cirrhinus</taxon>
    </lineage>
</organism>
<gene>
    <name evidence="2" type="ORF">M9458_038983</name>
</gene>
<keyword evidence="3" id="KW-1185">Reference proteome</keyword>
<proteinExistence type="predicted"/>
<reference evidence="2 3" key="1">
    <citation type="submission" date="2024-05" db="EMBL/GenBank/DDBJ databases">
        <title>Genome sequencing and assembly of Indian major carp, Cirrhinus mrigala (Hamilton, 1822).</title>
        <authorList>
            <person name="Mohindra V."/>
            <person name="Chowdhury L.M."/>
            <person name="Lal K."/>
            <person name="Jena J.K."/>
        </authorList>
    </citation>
    <scope>NUCLEOTIDE SEQUENCE [LARGE SCALE GENOMIC DNA]</scope>
    <source>
        <strain evidence="2">CM1030</strain>
        <tissue evidence="2">Blood</tissue>
    </source>
</reference>
<dbReference type="AlphaFoldDB" id="A0ABD0NZD6"/>
<sequence>DAQPSPLALLAATCSKIGGVGGEGQAATQQQIIIDPNQGLLQLQNPTQQLELVPAQLTGNGWQIIATSPAAASKDGAQQQAANEGATGRKVKAVASNNAPGQQQQQFQIIQVQNLPNSSGGIQYQVIPHLQTADGQQIQISPSNPTALSVQPEQIQLIPTGNNQAILATPQRAGSASIVAQNQTIPLQIRPSFPLQLQTIQGTQAPMVTTLPINLGGVTLALPVINNVGAAGGGASVQLVQSADGSISNGNQASTAESTCTTTSDAIVATSTDATTLSTESQKDSQAGESDAQNLAQSNGLQSASEQAGQIQQFQIVGHPVLQQIQIQSPQQQ</sequence>
<feature type="region of interest" description="Disordered" evidence="1">
    <location>
        <begin position="273"/>
        <end position="306"/>
    </location>
</feature>
<protein>
    <recommendedName>
        <fullName evidence="4">Sp4 transcription factor</fullName>
    </recommendedName>
</protein>
<accession>A0ABD0NZD6</accession>
<dbReference type="EMBL" id="JAMKFB020000019">
    <property type="protein sequence ID" value="KAL0167139.1"/>
    <property type="molecule type" value="Genomic_DNA"/>
</dbReference>
<evidence type="ECO:0000256" key="1">
    <source>
        <dbReference type="SAM" id="MobiDB-lite"/>
    </source>
</evidence>
<evidence type="ECO:0008006" key="4">
    <source>
        <dbReference type="Google" id="ProtNLM"/>
    </source>
</evidence>
<dbReference type="Proteomes" id="UP001529510">
    <property type="component" value="Unassembled WGS sequence"/>
</dbReference>
<evidence type="ECO:0000313" key="2">
    <source>
        <dbReference type="EMBL" id="KAL0167139.1"/>
    </source>
</evidence>